<name>A0ACC2L788_PERAE</name>
<evidence type="ECO:0000313" key="1">
    <source>
        <dbReference type="EMBL" id="KAJ8629215.1"/>
    </source>
</evidence>
<gene>
    <name evidence="1" type="ORF">MRB53_022538</name>
</gene>
<protein>
    <submittedName>
        <fullName evidence="1">Uncharacterized protein</fullName>
    </submittedName>
</protein>
<reference evidence="1 2" key="1">
    <citation type="journal article" date="2022" name="Hortic Res">
        <title>A haplotype resolved chromosomal level avocado genome allows analysis of novel avocado genes.</title>
        <authorList>
            <person name="Nath O."/>
            <person name="Fletcher S.J."/>
            <person name="Hayward A."/>
            <person name="Shaw L.M."/>
            <person name="Masouleh A.K."/>
            <person name="Furtado A."/>
            <person name="Henry R.J."/>
            <person name="Mitter N."/>
        </authorList>
    </citation>
    <scope>NUCLEOTIDE SEQUENCE [LARGE SCALE GENOMIC DNA]</scope>
    <source>
        <strain evidence="2">cv. Hass</strain>
    </source>
</reference>
<evidence type="ECO:0000313" key="2">
    <source>
        <dbReference type="Proteomes" id="UP001234297"/>
    </source>
</evidence>
<proteinExistence type="predicted"/>
<sequence>MQQFEITSEPVRQSKHDSSEDEDGESESGGSKQNRIPMNSGEVLKHEAKKSGKTAKSGHVKPVKSGILNSGVLGRIEEDVEDPFLSEDLPERFKQEKLDAATILQWLSLCHLGSSSLQPHSPVLNRKDGMGFASMEVDCYGFDFYIWTVVLWLGN</sequence>
<comment type="caution">
    <text evidence="1">The sequence shown here is derived from an EMBL/GenBank/DDBJ whole genome shotgun (WGS) entry which is preliminary data.</text>
</comment>
<organism evidence="1 2">
    <name type="scientific">Persea americana</name>
    <name type="common">Avocado</name>
    <dbReference type="NCBI Taxonomy" id="3435"/>
    <lineage>
        <taxon>Eukaryota</taxon>
        <taxon>Viridiplantae</taxon>
        <taxon>Streptophyta</taxon>
        <taxon>Embryophyta</taxon>
        <taxon>Tracheophyta</taxon>
        <taxon>Spermatophyta</taxon>
        <taxon>Magnoliopsida</taxon>
        <taxon>Magnoliidae</taxon>
        <taxon>Laurales</taxon>
        <taxon>Lauraceae</taxon>
        <taxon>Persea</taxon>
    </lineage>
</organism>
<dbReference type="Proteomes" id="UP001234297">
    <property type="component" value="Chromosome 7"/>
</dbReference>
<dbReference type="EMBL" id="CM056815">
    <property type="protein sequence ID" value="KAJ8629215.1"/>
    <property type="molecule type" value="Genomic_DNA"/>
</dbReference>
<keyword evidence="2" id="KW-1185">Reference proteome</keyword>
<accession>A0ACC2L788</accession>